<evidence type="ECO:0000313" key="3">
    <source>
        <dbReference type="EMBL" id="MTV54302.1"/>
    </source>
</evidence>
<sequence>MQSSQLEQLERGLHNVLRLAERDEGRAGAALNPDHPAVQAAAACELMLPEILTAATLAEAARHKIDTVQVLLARARAHEKLPPEAQLAADEGYLVDAEDVRQQPGGTPP</sequence>
<evidence type="ECO:0000256" key="1">
    <source>
        <dbReference type="SAM" id="MobiDB-lite"/>
    </source>
</evidence>
<dbReference type="AlphaFoldDB" id="A0A6I3T1E5"/>
<proteinExistence type="predicted"/>
<dbReference type="RefSeq" id="WP_155471601.1">
    <property type="nucleotide sequence ID" value="NZ_BMKG01000017.1"/>
</dbReference>
<dbReference type="EMBL" id="BMKG01000017">
    <property type="protein sequence ID" value="GGC12608.1"/>
    <property type="molecule type" value="Genomic_DNA"/>
</dbReference>
<accession>A0A6I3T1E5</accession>
<dbReference type="OrthoDB" id="8757534at2"/>
<dbReference type="Proteomes" id="UP000430634">
    <property type="component" value="Unassembled WGS sequence"/>
</dbReference>
<name>A0A6I3T1E5_9BURK</name>
<reference evidence="5" key="2">
    <citation type="journal article" date="2019" name="Int. J. Syst. Evol. Microbiol.">
        <title>The Global Catalogue of Microorganisms (GCM) 10K type strain sequencing project: providing services to taxonomists for standard genome sequencing and annotation.</title>
        <authorList>
            <consortium name="The Broad Institute Genomics Platform"/>
            <consortium name="The Broad Institute Genome Sequencing Center for Infectious Disease"/>
            <person name="Wu L."/>
            <person name="Ma J."/>
        </authorList>
    </citation>
    <scope>NUCLEOTIDE SEQUENCE [LARGE SCALE GENOMIC DNA]</scope>
    <source>
        <strain evidence="5">CGMCC 1.15931</strain>
    </source>
</reference>
<evidence type="ECO:0000313" key="4">
    <source>
        <dbReference type="Proteomes" id="UP000430634"/>
    </source>
</evidence>
<dbReference type="EMBL" id="WNKZ01000048">
    <property type="protein sequence ID" value="MTV54302.1"/>
    <property type="molecule type" value="Genomic_DNA"/>
</dbReference>
<keyword evidence="5" id="KW-1185">Reference proteome</keyword>
<dbReference type="Proteomes" id="UP000622638">
    <property type="component" value="Unassembled WGS sequence"/>
</dbReference>
<evidence type="ECO:0000313" key="5">
    <source>
        <dbReference type="Proteomes" id="UP000622638"/>
    </source>
</evidence>
<reference evidence="3 4" key="3">
    <citation type="submission" date="2019-11" db="EMBL/GenBank/DDBJ databases">
        <title>Type strains purchased from KCTC, JCM and DSMZ.</title>
        <authorList>
            <person name="Lu H."/>
        </authorList>
    </citation>
    <scope>NUCLEOTIDE SEQUENCE [LARGE SCALE GENOMIC DNA]</scope>
    <source>
        <strain evidence="3 4">KCTC 52429</strain>
    </source>
</reference>
<reference evidence="2" key="4">
    <citation type="submission" date="2024-05" db="EMBL/GenBank/DDBJ databases">
        <authorList>
            <person name="Sun Q."/>
            <person name="Zhou Y."/>
        </authorList>
    </citation>
    <scope>NUCLEOTIDE SEQUENCE</scope>
    <source>
        <strain evidence="2">CGMCC 1.15931</strain>
    </source>
</reference>
<organism evidence="3 4">
    <name type="scientific">Pseudoduganella buxea</name>
    <dbReference type="NCBI Taxonomy" id="1949069"/>
    <lineage>
        <taxon>Bacteria</taxon>
        <taxon>Pseudomonadati</taxon>
        <taxon>Pseudomonadota</taxon>
        <taxon>Betaproteobacteria</taxon>
        <taxon>Burkholderiales</taxon>
        <taxon>Oxalobacteraceae</taxon>
        <taxon>Telluria group</taxon>
        <taxon>Pseudoduganella</taxon>
    </lineage>
</organism>
<comment type="caution">
    <text evidence="3">The sequence shown here is derived from an EMBL/GenBank/DDBJ whole genome shotgun (WGS) entry which is preliminary data.</text>
</comment>
<feature type="region of interest" description="Disordered" evidence="1">
    <location>
        <begin position="87"/>
        <end position="109"/>
    </location>
</feature>
<evidence type="ECO:0000313" key="2">
    <source>
        <dbReference type="EMBL" id="GGC12608.1"/>
    </source>
</evidence>
<gene>
    <name evidence="2" type="ORF">GCM10011572_37510</name>
    <name evidence="3" type="ORF">GM672_16345</name>
</gene>
<reference evidence="2" key="1">
    <citation type="journal article" date="2014" name="Int. J. Syst. Evol. Microbiol.">
        <title>Complete genome of a new Firmicutes species belonging to the dominant human colonic microbiota ('Ruminococcus bicirculans') reveals two chromosomes and a selective capacity to utilize plant glucans.</title>
        <authorList>
            <consortium name="NISC Comparative Sequencing Program"/>
            <person name="Wegmann U."/>
            <person name="Louis P."/>
            <person name="Goesmann A."/>
            <person name="Henrissat B."/>
            <person name="Duncan S.H."/>
            <person name="Flint H.J."/>
        </authorList>
    </citation>
    <scope>NUCLEOTIDE SEQUENCE</scope>
    <source>
        <strain evidence="2">CGMCC 1.15931</strain>
    </source>
</reference>
<protein>
    <submittedName>
        <fullName evidence="3">Uncharacterized protein</fullName>
    </submittedName>
</protein>